<dbReference type="Gene3D" id="1.20.900.10">
    <property type="entry name" value="Dbl homology (DH) domain"/>
    <property type="match status" value="2"/>
</dbReference>
<dbReference type="InterPro" id="IPR035899">
    <property type="entry name" value="DBL_dom_sf"/>
</dbReference>
<feature type="compositionally biased region" description="Polar residues" evidence="3">
    <location>
        <begin position="134"/>
        <end position="145"/>
    </location>
</feature>
<dbReference type="SMART" id="SM00036">
    <property type="entry name" value="CNH"/>
    <property type="match status" value="1"/>
</dbReference>
<feature type="region of interest" description="Disordered" evidence="3">
    <location>
        <begin position="1153"/>
        <end position="1172"/>
    </location>
</feature>
<evidence type="ECO:0000256" key="3">
    <source>
        <dbReference type="SAM" id="MobiDB-lite"/>
    </source>
</evidence>
<evidence type="ECO:0000313" key="7">
    <source>
        <dbReference type="EMBL" id="KAK7437391.1"/>
    </source>
</evidence>
<dbReference type="InterPro" id="IPR001180">
    <property type="entry name" value="CNH_dom"/>
</dbReference>
<feature type="region of interest" description="Disordered" evidence="3">
    <location>
        <begin position="52"/>
        <end position="266"/>
    </location>
</feature>
<dbReference type="PROSITE" id="PS50010">
    <property type="entry name" value="DH_2"/>
    <property type="match status" value="2"/>
</dbReference>
<dbReference type="PANTHER" id="PTHR46572">
    <property type="entry name" value="RHO1 GDP-GTP EXCHANGE PROTEIN 1-RELATED"/>
    <property type="match status" value="1"/>
</dbReference>
<organism evidence="7 8">
    <name type="scientific">Marasmiellus scandens</name>
    <dbReference type="NCBI Taxonomy" id="2682957"/>
    <lineage>
        <taxon>Eukaryota</taxon>
        <taxon>Fungi</taxon>
        <taxon>Dikarya</taxon>
        <taxon>Basidiomycota</taxon>
        <taxon>Agaricomycotina</taxon>
        <taxon>Agaricomycetes</taxon>
        <taxon>Agaricomycetidae</taxon>
        <taxon>Agaricales</taxon>
        <taxon>Marasmiineae</taxon>
        <taxon>Omphalotaceae</taxon>
        <taxon>Marasmiellus</taxon>
    </lineage>
</organism>
<feature type="compositionally biased region" description="Low complexity" evidence="3">
    <location>
        <begin position="150"/>
        <end position="163"/>
    </location>
</feature>
<protein>
    <submittedName>
        <fullName evidence="7">Rho guanine nucleotide exchange factor</fullName>
    </submittedName>
</protein>
<dbReference type="SUPFAM" id="SSF48065">
    <property type="entry name" value="DBL homology domain (DH-domain)"/>
    <property type="match status" value="2"/>
</dbReference>
<feature type="compositionally biased region" description="Polar residues" evidence="3">
    <location>
        <begin position="59"/>
        <end position="73"/>
    </location>
</feature>
<keyword evidence="1" id="KW-0597">Phosphoprotein</keyword>
<feature type="compositionally biased region" description="Polar residues" evidence="3">
    <location>
        <begin position="231"/>
        <end position="242"/>
    </location>
</feature>
<feature type="region of interest" description="Disordered" evidence="3">
    <location>
        <begin position="1622"/>
        <end position="1645"/>
    </location>
</feature>
<dbReference type="InterPro" id="IPR011993">
    <property type="entry name" value="PH-like_dom_sf"/>
</dbReference>
<dbReference type="CDD" id="cd00160">
    <property type="entry name" value="RhoGEF"/>
    <property type="match status" value="2"/>
</dbReference>
<dbReference type="InterPro" id="IPR041675">
    <property type="entry name" value="PH_5"/>
</dbReference>
<dbReference type="Pfam" id="PF00780">
    <property type="entry name" value="CNH"/>
    <property type="match status" value="1"/>
</dbReference>
<feature type="compositionally biased region" description="Polar residues" evidence="3">
    <location>
        <begin position="98"/>
        <end position="111"/>
    </location>
</feature>
<dbReference type="Pfam" id="PF00621">
    <property type="entry name" value="RhoGEF"/>
    <property type="match status" value="2"/>
</dbReference>
<feature type="region of interest" description="Disordered" evidence="3">
    <location>
        <begin position="507"/>
        <end position="536"/>
    </location>
</feature>
<dbReference type="SUPFAM" id="SSF50729">
    <property type="entry name" value="PH domain-like"/>
    <property type="match status" value="1"/>
</dbReference>
<reference evidence="7 8" key="1">
    <citation type="submission" date="2024-01" db="EMBL/GenBank/DDBJ databases">
        <title>A draft genome for the cacao thread blight pathogen Marasmiellus scandens.</title>
        <authorList>
            <person name="Baruah I.K."/>
            <person name="Leung J."/>
            <person name="Bukari Y."/>
            <person name="Amoako-Attah I."/>
            <person name="Meinhardt L.W."/>
            <person name="Bailey B.A."/>
            <person name="Cohen S.P."/>
        </authorList>
    </citation>
    <scope>NUCLEOTIDE SEQUENCE [LARGE SCALE GENOMIC DNA]</scope>
    <source>
        <strain evidence="7 8">GH-19</strain>
    </source>
</reference>
<proteinExistence type="predicted"/>
<evidence type="ECO:0000313" key="8">
    <source>
        <dbReference type="Proteomes" id="UP001498398"/>
    </source>
</evidence>
<evidence type="ECO:0000259" key="6">
    <source>
        <dbReference type="PROSITE" id="PS50219"/>
    </source>
</evidence>
<dbReference type="Proteomes" id="UP001498398">
    <property type="component" value="Unassembled WGS sequence"/>
</dbReference>
<feature type="domain" description="DH" evidence="5">
    <location>
        <begin position="846"/>
        <end position="1037"/>
    </location>
</feature>
<feature type="domain" description="CNH" evidence="6">
    <location>
        <begin position="1256"/>
        <end position="1563"/>
    </location>
</feature>
<evidence type="ECO:0000256" key="2">
    <source>
        <dbReference type="ARBA" id="ARBA00022658"/>
    </source>
</evidence>
<feature type="compositionally biased region" description="Polar residues" evidence="3">
    <location>
        <begin position="1160"/>
        <end position="1170"/>
    </location>
</feature>
<accession>A0ABR1IRN4</accession>
<dbReference type="PROSITE" id="PS50219">
    <property type="entry name" value="CNH"/>
    <property type="match status" value="1"/>
</dbReference>
<dbReference type="SMART" id="SM00233">
    <property type="entry name" value="PH"/>
    <property type="match status" value="1"/>
</dbReference>
<dbReference type="Pfam" id="PF15405">
    <property type="entry name" value="PH_5"/>
    <property type="match status" value="1"/>
</dbReference>
<comment type="caution">
    <text evidence="7">The sequence shown here is derived from an EMBL/GenBank/DDBJ whole genome shotgun (WGS) entry which is preliminary data.</text>
</comment>
<keyword evidence="2" id="KW-0344">Guanine-nucleotide releasing factor</keyword>
<dbReference type="InterPro" id="IPR001849">
    <property type="entry name" value="PH_domain"/>
</dbReference>
<evidence type="ECO:0000256" key="1">
    <source>
        <dbReference type="ARBA" id="ARBA00022553"/>
    </source>
</evidence>
<dbReference type="PANTHER" id="PTHR46572:SF1">
    <property type="entry name" value="RHO1 GUANINE NUCLEOTIDE EXCHANGE FACTOR TUS1"/>
    <property type="match status" value="1"/>
</dbReference>
<dbReference type="InterPro" id="IPR052233">
    <property type="entry name" value="Rho-type_GEFs"/>
</dbReference>
<dbReference type="SMART" id="SM00049">
    <property type="entry name" value="DEP"/>
    <property type="match status" value="1"/>
</dbReference>
<feature type="domain" description="PH" evidence="4">
    <location>
        <begin position="1072"/>
        <end position="1213"/>
    </location>
</feature>
<sequence>MSAALSHPPRAVSPVDRDLQILYDEVWAGFAAEDAQTPEKDLDGIYSVYGSDSDYVSPVTPSSAVSGGSSTRGQPIFNGHEATAARSNNVRRLPPTPVSNKSSSSLNQPPTAQMPEPEIYYEAPSSPGGFRSGHLSTDSYNNSSGLLRKATVGSVSSTNSASSRRLPAPPGGGSSASRPVGLPSSPAPRYRPSTSPVSPEYGSRESLNRIPSHRVTESADYPSSRGLGSSHAPQLSISSDYLSPQRHDEERYSLTPSLDSSPSSYTHKNHRAAYIDGSSATSDFYISPSMPSIYRGDSTGSYSNGLNAQGQPVRSQAPYPYPVQRMPEPEPAAISDLYAYEDAGPSNGPASVFRRPSDMLRDIANYRHSDDDYRDLDGLDEEGEWRISEREPRGDLGWGWEYDDEEENFVNFSLLSHLAVQLKDKVPRGTHVKGSIPYPRAFTGKDIVTTIQQLIQRELALNHRFPVDDRRAALHVARSLQSQLFFYEVEWGGRVLQDGVEDVYMFLDDPEGAGPSGSGGASSSSAVPPSPGSVDGFREELPTGVITILTKCYVPTCVDEDPCYASHCPKRGKSIQAAIDGGEVESPAPVSSDDWLETVPREVLDRLPTSEMNRQTIIHKIIQKEEQYLKDLDIVETGFIRPLRNANPAVISPQRDLDKFIEDVFGNILQVRECNKRLLEIMYVRQREQQYIIQRIGDIFLNAAADFRQVYPIYIGLHPLAEKRMKDELESNPEFRLFLEEASRQQTRNGQNPDAPRCDLKHLLNRPTEHLQKYPVLLEAILKETARGNPDEEYLQAAIEAIKDLQTFAQLRTFQTAMGKGTPGKWEWHDLVSSDFRKALTKEEAKRQSIIFELIKGEMAYVKDLENIGVMYIQPLREADPPIIHPDRLEQFIREVFNNFDELYIHHSRLVEKFHTIQRQQHPTIRSITAAMFDAALNFRDAYMDYIPNYPIAAYRIDDEMVTNPAFKAFVEKCVRHPDAHRLDMKNFINRPIPRLLRYELLLKGILDETPPGHDDRKEIPQVLEVIKSLGKETEPGVEDAKRKVQLWRYNSHLVFKPGEWIDMDLLDESRQLVHEGKLLRQPEGGLEWSGMSELFVLLFDNYLVLTKPKDREGVTKYNVNRRPIPLDLLTLVSFTDPPTQRGTGLLRGLRGERHAADPASNSAGATSPENDSRMIYPITLHHNGREGGPYLLYAESAQSRQEWKQKLEEALTIRKVVQESNKVFEMEMLSADTFLVPSVVGTTSPPSWNQENSFTGKVTCSVPFNTADGRSLVAIGCAEGVWIGFRHDPKSMRRVLHLKMVTQCAMLEDFGIFLVLADKSLFAYHIEALVPTSVHAAQTSQIPQKLNGNRDVHFFSVGTLHGRTLVIYMKKKGLDSIFRVLEPVGEKINERAKAPAGFGSKLFRSARSEWFRVYRDFFLPSESFDLIFLKARIAILCAKGFEIMDLNDFKSVTIPQREDPRLAPLAKRCDTCRPKGMFRSAEDEFLLCYDEFGLYVDKHGDPSRAAGTIEWEGTAERVALHSPYVLLFDSRFIEVRHLETGRLMQIIPGNDIRCIWDGRGLSTNNLLSAPIHDGHDEPVVQEAQVHAVLSASETSPRSRAIIQQVFELVPTVPLYLPEQSPKVNQRTSLPQSPQFRSSMSWRSS</sequence>
<dbReference type="InterPro" id="IPR000219">
    <property type="entry name" value="DH_dom"/>
</dbReference>
<feature type="domain" description="DH" evidence="5">
    <location>
        <begin position="613"/>
        <end position="805"/>
    </location>
</feature>
<dbReference type="EMBL" id="JBANRG010000086">
    <property type="protein sequence ID" value="KAK7437391.1"/>
    <property type="molecule type" value="Genomic_DNA"/>
</dbReference>
<dbReference type="Gene3D" id="2.30.29.30">
    <property type="entry name" value="Pleckstrin-homology domain (PH domain)/Phosphotyrosine-binding domain (PTB)"/>
    <property type="match status" value="1"/>
</dbReference>
<dbReference type="SMART" id="SM00325">
    <property type="entry name" value="RhoGEF"/>
    <property type="match status" value="2"/>
</dbReference>
<gene>
    <name evidence="7" type="primary">TUS1_13</name>
    <name evidence="7" type="ORF">VKT23_018636</name>
</gene>
<feature type="compositionally biased region" description="Low complexity" evidence="3">
    <location>
        <begin position="253"/>
        <end position="266"/>
    </location>
</feature>
<evidence type="ECO:0000259" key="4">
    <source>
        <dbReference type="PROSITE" id="PS50003"/>
    </source>
</evidence>
<keyword evidence="8" id="KW-1185">Reference proteome</keyword>
<name>A0ABR1IRN4_9AGAR</name>
<evidence type="ECO:0000259" key="5">
    <source>
        <dbReference type="PROSITE" id="PS50010"/>
    </source>
</evidence>
<dbReference type="PROSITE" id="PS50003">
    <property type="entry name" value="PH_DOMAIN"/>
    <property type="match status" value="1"/>
</dbReference>
<dbReference type="InterPro" id="IPR000591">
    <property type="entry name" value="DEP_dom"/>
</dbReference>